<sequence>MTSHGRGNATGYIQISVNLVCLKSDKIENERQKLKETVTAIQAMLNSEGGKVKLYFTNPKETSLLINVSRTKIMRSFTRKIEQYLVGTAGIQTTSANINLKQYINKIIVEVKRADVMIIQSYNLFLPTETQVVLVSPLEPLQRINDAILRREVVRNGTKLDSHCKRFVKRKDCRLREGKCVQVKSLKSTSSKCTTLADPIGLYLEIALQRAQGNLNMDILAGALSMVELIPQGIISASLLVLVATSSTMGNDQQLNQVSPKVLCEKALEHLQNVQKPNVVKTDLEGKAHVNLAQQQLGCSFSGNSVSKDLKDVDLDRAKSSITVVEQSIADEGALACYREIQFNNVLSILNYRHSQVHNDQSTHYLKEALNNYCRKAKRRAEDCQFQEMIEWAKMCEGLFTEELVRAYFRKRVDANTY</sequence>
<evidence type="ECO:0000313" key="1">
    <source>
        <dbReference type="EMBL" id="CAB4018951.1"/>
    </source>
</evidence>
<evidence type="ECO:0000313" key="2">
    <source>
        <dbReference type="Proteomes" id="UP001152795"/>
    </source>
</evidence>
<dbReference type="AlphaFoldDB" id="A0A7D9J1K7"/>
<dbReference type="EMBL" id="CACRXK020010231">
    <property type="protein sequence ID" value="CAB4018951.1"/>
    <property type="molecule type" value="Genomic_DNA"/>
</dbReference>
<dbReference type="OrthoDB" id="6052143at2759"/>
<proteinExistence type="predicted"/>
<keyword evidence="2" id="KW-1185">Reference proteome</keyword>
<name>A0A7D9J1K7_PARCT</name>
<reference evidence="1" key="1">
    <citation type="submission" date="2020-04" db="EMBL/GenBank/DDBJ databases">
        <authorList>
            <person name="Alioto T."/>
            <person name="Alioto T."/>
            <person name="Gomez Garrido J."/>
        </authorList>
    </citation>
    <scope>NUCLEOTIDE SEQUENCE</scope>
    <source>
        <strain evidence="1">A484AB</strain>
    </source>
</reference>
<dbReference type="Proteomes" id="UP001152795">
    <property type="component" value="Unassembled WGS sequence"/>
</dbReference>
<accession>A0A7D9J1K7</accession>
<organism evidence="1 2">
    <name type="scientific">Paramuricea clavata</name>
    <name type="common">Red gorgonian</name>
    <name type="synonym">Violescent sea-whip</name>
    <dbReference type="NCBI Taxonomy" id="317549"/>
    <lineage>
        <taxon>Eukaryota</taxon>
        <taxon>Metazoa</taxon>
        <taxon>Cnidaria</taxon>
        <taxon>Anthozoa</taxon>
        <taxon>Octocorallia</taxon>
        <taxon>Malacalcyonacea</taxon>
        <taxon>Plexauridae</taxon>
        <taxon>Paramuricea</taxon>
    </lineage>
</organism>
<gene>
    <name evidence="1" type="ORF">PACLA_8A015809</name>
</gene>
<protein>
    <submittedName>
        <fullName evidence="1">Uncharacterized protein</fullName>
    </submittedName>
</protein>
<comment type="caution">
    <text evidence="1">The sequence shown here is derived from an EMBL/GenBank/DDBJ whole genome shotgun (WGS) entry which is preliminary data.</text>
</comment>